<dbReference type="InterPro" id="IPR000225">
    <property type="entry name" value="Armadillo"/>
</dbReference>
<feature type="compositionally biased region" description="Basic and acidic residues" evidence="2">
    <location>
        <begin position="1547"/>
        <end position="1558"/>
    </location>
</feature>
<organism evidence="3 4">
    <name type="scientific">Cymbomonas tetramitiformis</name>
    <dbReference type="NCBI Taxonomy" id="36881"/>
    <lineage>
        <taxon>Eukaryota</taxon>
        <taxon>Viridiplantae</taxon>
        <taxon>Chlorophyta</taxon>
        <taxon>Pyramimonadophyceae</taxon>
        <taxon>Pyramimonadales</taxon>
        <taxon>Pyramimonadaceae</taxon>
        <taxon>Cymbomonas</taxon>
    </lineage>
</organism>
<name>A0AAE0C832_9CHLO</name>
<evidence type="ECO:0000313" key="3">
    <source>
        <dbReference type="EMBL" id="KAK3249468.1"/>
    </source>
</evidence>
<feature type="compositionally biased region" description="Low complexity" evidence="2">
    <location>
        <begin position="949"/>
        <end position="961"/>
    </location>
</feature>
<dbReference type="PROSITE" id="PS50176">
    <property type="entry name" value="ARM_REPEAT"/>
    <property type="match status" value="1"/>
</dbReference>
<dbReference type="EMBL" id="LGRX02027295">
    <property type="protein sequence ID" value="KAK3249468.1"/>
    <property type="molecule type" value="Genomic_DNA"/>
</dbReference>
<feature type="region of interest" description="Disordered" evidence="2">
    <location>
        <begin position="1331"/>
        <end position="1353"/>
    </location>
</feature>
<dbReference type="InterPro" id="IPR011989">
    <property type="entry name" value="ARM-like"/>
</dbReference>
<dbReference type="Gene3D" id="1.25.10.10">
    <property type="entry name" value="Leucine-rich Repeat Variant"/>
    <property type="match status" value="3"/>
</dbReference>
<feature type="compositionally biased region" description="Low complexity" evidence="2">
    <location>
        <begin position="149"/>
        <end position="167"/>
    </location>
</feature>
<gene>
    <name evidence="3" type="ORF">CYMTET_41099</name>
</gene>
<reference evidence="3 4" key="1">
    <citation type="journal article" date="2015" name="Genome Biol. Evol.">
        <title>Comparative Genomics of a Bacterivorous Green Alga Reveals Evolutionary Causalities and Consequences of Phago-Mixotrophic Mode of Nutrition.</title>
        <authorList>
            <person name="Burns J.A."/>
            <person name="Paasch A."/>
            <person name="Narechania A."/>
            <person name="Kim E."/>
        </authorList>
    </citation>
    <scope>NUCLEOTIDE SEQUENCE [LARGE SCALE GENOMIC DNA]</scope>
    <source>
        <strain evidence="3 4">PLY_AMNH</strain>
    </source>
</reference>
<sequence length="1728" mass="186362">MFGMQGFTPKRSQARFQKATNDLLFRQKAANVFKPTDDDVAPTPVVPSASLEAVGASVQDRAPSSSSQLAAIQEPPAVQPPTPTPAAQPPTPPKPAAPAPPSSKPQTPAPPTPKAPAPSRSPRKEPSNEENSGDPLSVIVPESASSQDLSMTNRSSQSSLSTARRSNGFGHLSRESSKKPGKKGKKRTNRRPKTHQMNEEEIVAAFLGVEVGHLVNDNEEEVVGERPAPPPKVLVKDGFMVDVQRLSEGSGIRFGEAEGQTWKVVLNNKLSLKQAIMKIGAHFGLFEGERAYGGQTDKSIIWESPRLVLWWIQPFCDSRIMSHEIDKIALTTEEEWQAALADKPWSDEIWVQNAIEFLKHKMSPTNDNMNLVPALNQEGAHGLYEISVDTKWHHQFTEEVMSCLMRGMESPATEARFAACACLWHLLRTPAQRKIMVALGAVERLVALTLLIPNLSRESRKKKQSAVVPRDVQRRLQAAACGVLCSLLLTDTNARKRFLKPHCLGWPARSLSGCRSDGRRHAAGGICVGGQMGIVSAAGAWRALTSLAYVQSEQEATSMLAEVQKLGKKQIRWSMAEMIVPEMAAGTILCLLNAVGQEAVDGLAKVSGLHTLSAILSSSSPQVWRYVTATLLIFAQDERLLHFRALSPENFTDVYQRLLAWMKRRHQGHRLRGIVKEAALDMSIVLRAMNTVDAGTPGRITKEMLGDFIHVVNECGLNPNDAMERGLAVALSASLVMLCGRPTYSEHLMQARADLALLRLYSAGISLVRERVTGSFGQLATFIAPPSRASLDHAVLSGRHRLPLIESGALGKVVETAHLEPDNPVLQEVSAATIMLLSTQAGVQPEVQMKGLVKVMQRAPEGRPGAGHAACASAAMWCAARHPANCTGLVRMGAVDVMVATLNKLVEPLQQSPNGTMVAAHHFGVAALWLLLAHLLDHPEDWPQEDPQGEQQPEAGAAPAAQEEHSAGGFMGPKAQESSVAVYHLLLVLLDVELGAGERGSKRAGGVGPGPSGEHREATGAPPAQGWEKLRRQFVSLQCCVCMAAFSLATKSHRANAELMRMGLALTLVRIVEDEHAAPQTRATAITALQGLASKGSVNNLLVMQIQEGTLERLLCILIQSDVPSVQERGAKGCAHMAARSEKSQVALAKCGAIPGLLRLVAHPETPEGTLCLALLALLNLSGLYDNQVPIARKGLQLLLQYNKVGAWSEKVVLLTSAILSNVSSHASNRSLLYKAELREKRHMAGMLAAMAAGGPQQAGLQGNPYALNARPSTAPEGPLGDGTNLPVANPGGAAARYPRDAERPLSASQALFMGLPTSLEARERLLMQTRPMSRASSHALTQNSPPPGQNPDDFIQWMHTASERDREWEFINGTATEVRTSQPDLFHLMCGPVSNIWRSIRCDSHTLELSNPVKPPRIPSPPRDRWKPRVREVVMEEFDMADAEGTAAARMAAATAKSGNGAEGSSLPAMHVKKGGSSHSGCNHSGKPVQSRSGWGDGDKGGEKSAGSWRAAEKGGARPATEQGCRAQRGPSGRPPSAPAASSEEVPPRAEGADPGRGRLPFRWNGKNSVEIKMGRPTATERNTIKFWDPPFALGADVYTKDPERMDIFQHVPGAVSCSGLYKHMQLPDGSHVHVFEHKKRTIDEVPVAWDDAPDPPVTMPQALLYSLPDYPFISRLNALSAADIESHGPPPSVCPHVSSSCPLPPPPPAPCRPCCYNRGRIKLLRC</sequence>
<feature type="compositionally biased region" description="Polar residues" evidence="2">
    <location>
        <begin position="1331"/>
        <end position="1344"/>
    </location>
</feature>
<dbReference type="PANTHER" id="PTHR24216">
    <property type="entry name" value="PAXILLIN-RELATED"/>
    <property type="match status" value="1"/>
</dbReference>
<feature type="compositionally biased region" description="Pro residues" evidence="2">
    <location>
        <begin position="77"/>
        <end position="116"/>
    </location>
</feature>
<feature type="compositionally biased region" description="Basic residues" evidence="2">
    <location>
        <begin position="179"/>
        <end position="194"/>
    </location>
</feature>
<accession>A0AAE0C832</accession>
<feature type="region of interest" description="Disordered" evidence="2">
    <location>
        <begin position="940"/>
        <end position="971"/>
    </location>
</feature>
<feature type="region of interest" description="Disordered" evidence="2">
    <location>
        <begin position="54"/>
        <end position="199"/>
    </location>
</feature>
<dbReference type="SUPFAM" id="SSF48371">
    <property type="entry name" value="ARM repeat"/>
    <property type="match status" value="1"/>
</dbReference>
<protein>
    <submittedName>
        <fullName evidence="3">Uncharacterized protein</fullName>
    </submittedName>
</protein>
<comment type="caution">
    <text evidence="3">The sequence shown here is derived from an EMBL/GenBank/DDBJ whole genome shotgun (WGS) entry which is preliminary data.</text>
</comment>
<feature type="compositionally biased region" description="Low complexity" evidence="2">
    <location>
        <begin position="1478"/>
        <end position="1488"/>
    </location>
</feature>
<dbReference type="Proteomes" id="UP001190700">
    <property type="component" value="Unassembled WGS sequence"/>
</dbReference>
<evidence type="ECO:0000256" key="2">
    <source>
        <dbReference type="SAM" id="MobiDB-lite"/>
    </source>
</evidence>
<evidence type="ECO:0000256" key="1">
    <source>
        <dbReference type="PROSITE-ProRule" id="PRU00259"/>
    </source>
</evidence>
<feature type="region of interest" description="Disordered" evidence="2">
    <location>
        <begin position="1453"/>
        <end position="1565"/>
    </location>
</feature>
<proteinExistence type="predicted"/>
<feature type="repeat" description="ARM" evidence="1">
    <location>
        <begin position="1152"/>
        <end position="1182"/>
    </location>
</feature>
<keyword evidence="4" id="KW-1185">Reference proteome</keyword>
<feature type="region of interest" description="Disordered" evidence="2">
    <location>
        <begin position="999"/>
        <end position="1022"/>
    </location>
</feature>
<dbReference type="PANTHER" id="PTHR24216:SF65">
    <property type="entry name" value="PAXILLIN-LIKE PROTEIN 1"/>
    <property type="match status" value="1"/>
</dbReference>
<evidence type="ECO:0000313" key="4">
    <source>
        <dbReference type="Proteomes" id="UP001190700"/>
    </source>
</evidence>
<dbReference type="InterPro" id="IPR016024">
    <property type="entry name" value="ARM-type_fold"/>
</dbReference>